<organism evidence="1 2">
    <name type="scientific">Trifolium subterraneum</name>
    <name type="common">Subterranean clover</name>
    <dbReference type="NCBI Taxonomy" id="3900"/>
    <lineage>
        <taxon>Eukaryota</taxon>
        <taxon>Viridiplantae</taxon>
        <taxon>Streptophyta</taxon>
        <taxon>Embryophyta</taxon>
        <taxon>Tracheophyta</taxon>
        <taxon>Spermatophyta</taxon>
        <taxon>Magnoliopsida</taxon>
        <taxon>eudicotyledons</taxon>
        <taxon>Gunneridae</taxon>
        <taxon>Pentapetalae</taxon>
        <taxon>rosids</taxon>
        <taxon>fabids</taxon>
        <taxon>Fabales</taxon>
        <taxon>Fabaceae</taxon>
        <taxon>Papilionoideae</taxon>
        <taxon>50 kb inversion clade</taxon>
        <taxon>NPAAA clade</taxon>
        <taxon>Hologalegina</taxon>
        <taxon>IRL clade</taxon>
        <taxon>Trifolieae</taxon>
        <taxon>Trifolium</taxon>
    </lineage>
</organism>
<reference evidence="2" key="1">
    <citation type="journal article" date="2017" name="Front. Plant Sci.">
        <title>Climate Clever Clovers: New Paradigm to Reduce the Environmental Footprint of Ruminants by Breeding Low Methanogenic Forages Utilizing Haplotype Variation.</title>
        <authorList>
            <person name="Kaur P."/>
            <person name="Appels R."/>
            <person name="Bayer P.E."/>
            <person name="Keeble-Gagnere G."/>
            <person name="Wang J."/>
            <person name="Hirakawa H."/>
            <person name="Shirasawa K."/>
            <person name="Vercoe P."/>
            <person name="Stefanova K."/>
            <person name="Durmic Z."/>
            <person name="Nichols P."/>
            <person name="Revell C."/>
            <person name="Isobe S.N."/>
            <person name="Edwards D."/>
            <person name="Erskine W."/>
        </authorList>
    </citation>
    <scope>NUCLEOTIDE SEQUENCE [LARGE SCALE GENOMIC DNA]</scope>
    <source>
        <strain evidence="2">cv. Daliak</strain>
    </source>
</reference>
<dbReference type="EMBL" id="DF973275">
    <property type="protein sequence ID" value="GAU23733.1"/>
    <property type="molecule type" value="Genomic_DNA"/>
</dbReference>
<dbReference type="Proteomes" id="UP000242715">
    <property type="component" value="Unassembled WGS sequence"/>
</dbReference>
<name>A0A2Z6M122_TRISU</name>
<evidence type="ECO:0000313" key="2">
    <source>
        <dbReference type="Proteomes" id="UP000242715"/>
    </source>
</evidence>
<accession>A0A2Z6M122</accession>
<dbReference type="OrthoDB" id="1426292at2759"/>
<evidence type="ECO:0000313" key="1">
    <source>
        <dbReference type="EMBL" id="GAU23733.1"/>
    </source>
</evidence>
<sequence>MRVSLMWLNRVRHDLDNQTGVEVEPVERNLALIIVDKYPDLAVMPNKDGFSPLKLLATRPSAFISGSKMIWWKRILYHCLPEGNLNVEEAVKYYGMKQHHSSLHNKCPKNYDTCYLFLQKCLEYAYPSYGSKNTGEKHTVLQLQHRQQRSIISMPSERKVLPENYATCLWFLKFAYIYILGLSGVGVEEMTKLKQKHKWSGQLLDKFMKNPYESYLGSGAKPTRDVSGTDFLTAYNPNKGIYTI</sequence>
<proteinExistence type="predicted"/>
<dbReference type="AlphaFoldDB" id="A0A2Z6M122"/>
<protein>
    <submittedName>
        <fullName evidence="1">Uncharacterized protein</fullName>
    </submittedName>
</protein>
<keyword evidence="2" id="KW-1185">Reference proteome</keyword>
<gene>
    <name evidence="1" type="ORF">TSUD_128370</name>
</gene>